<dbReference type="InterPro" id="IPR011818">
    <property type="entry name" value="Uridylate_kinase_arch/spir"/>
</dbReference>
<dbReference type="GO" id="GO:0005524">
    <property type="term" value="F:ATP binding"/>
    <property type="evidence" value="ECO:0007669"/>
    <property type="project" value="UniProtKB-KW"/>
</dbReference>
<comment type="subcellular location">
    <subcellularLocation>
        <location evidence="1">Cytoplasm</location>
    </subcellularLocation>
</comment>
<keyword evidence="11" id="KW-0665">Pyrimidine biosynthesis</keyword>
<evidence type="ECO:0000259" key="14">
    <source>
        <dbReference type="Pfam" id="PF00696"/>
    </source>
</evidence>
<evidence type="ECO:0000313" key="16">
    <source>
        <dbReference type="Proteomes" id="UP000183192"/>
    </source>
</evidence>
<evidence type="ECO:0000313" key="15">
    <source>
        <dbReference type="EMBL" id="OIO06984.1"/>
    </source>
</evidence>
<evidence type="ECO:0000256" key="3">
    <source>
        <dbReference type="ARBA" id="ARBA00007614"/>
    </source>
</evidence>
<evidence type="ECO:0000256" key="10">
    <source>
        <dbReference type="ARBA" id="ARBA00022840"/>
    </source>
</evidence>
<dbReference type="PANTHER" id="PTHR42833:SF4">
    <property type="entry name" value="URIDYLATE KINASE PUMPKIN, CHLOROPLASTIC"/>
    <property type="match status" value="1"/>
</dbReference>
<dbReference type="EC" id="2.7.4.22" evidence="4"/>
<evidence type="ECO:0000256" key="12">
    <source>
        <dbReference type="ARBA" id="ARBA00032092"/>
    </source>
</evidence>
<feature type="domain" description="Aspartate/glutamate/uridylate kinase" evidence="14">
    <location>
        <begin position="8"/>
        <end position="215"/>
    </location>
</feature>
<comment type="pathway">
    <text evidence="2">Pyrimidine metabolism; CTP biosynthesis via de novo pathway; UDP from UMP (UMPK route): step 1/1.</text>
</comment>
<proteinExistence type="inferred from homology"/>
<evidence type="ECO:0000256" key="4">
    <source>
        <dbReference type="ARBA" id="ARBA00012899"/>
    </source>
</evidence>
<organism evidence="15 16">
    <name type="scientific">Candidatus Falkowbacteria bacterium CG1_02_37_44</name>
    <dbReference type="NCBI Taxonomy" id="1805146"/>
    <lineage>
        <taxon>Bacteria</taxon>
        <taxon>Candidatus Falkowiibacteriota</taxon>
    </lineage>
</organism>
<keyword evidence="6" id="KW-0963">Cytoplasm</keyword>
<dbReference type="InterPro" id="IPR036393">
    <property type="entry name" value="AceGlu_kinase-like_sf"/>
</dbReference>
<dbReference type="GO" id="GO:0044210">
    <property type="term" value="P:'de novo' CTP biosynthetic process"/>
    <property type="evidence" value="ECO:0007669"/>
    <property type="project" value="UniProtKB-UniPathway"/>
</dbReference>
<dbReference type="GO" id="GO:0006225">
    <property type="term" value="P:UDP biosynthetic process"/>
    <property type="evidence" value="ECO:0007669"/>
    <property type="project" value="TreeGrafter"/>
</dbReference>
<dbReference type="Proteomes" id="UP000183192">
    <property type="component" value="Unassembled WGS sequence"/>
</dbReference>
<accession>A0A1J4T667</accession>
<dbReference type="UniPathway" id="UPA00159">
    <property type="reaction ID" value="UER00275"/>
</dbReference>
<keyword evidence="8" id="KW-0547">Nucleotide-binding</keyword>
<keyword evidence="7" id="KW-0808">Transferase</keyword>
<comment type="catalytic activity">
    <reaction evidence="13">
        <text>UMP + ATP = UDP + ADP</text>
        <dbReference type="Rhea" id="RHEA:24400"/>
        <dbReference type="ChEBI" id="CHEBI:30616"/>
        <dbReference type="ChEBI" id="CHEBI:57865"/>
        <dbReference type="ChEBI" id="CHEBI:58223"/>
        <dbReference type="ChEBI" id="CHEBI:456216"/>
        <dbReference type="EC" id="2.7.4.22"/>
    </reaction>
</comment>
<evidence type="ECO:0000256" key="6">
    <source>
        <dbReference type="ARBA" id="ARBA00022490"/>
    </source>
</evidence>
<dbReference type="STRING" id="1805146.AUJ27_03230"/>
<dbReference type="AlphaFoldDB" id="A0A1J4T667"/>
<protein>
    <recommendedName>
        <fullName evidence="5">Uridylate kinase</fullName>
        <ecNumber evidence="4">2.7.4.22</ecNumber>
    </recommendedName>
    <alternativeName>
        <fullName evidence="12">Uridine monophosphate kinase</fullName>
    </alternativeName>
</protein>
<dbReference type="NCBIfam" id="TIGR02076">
    <property type="entry name" value="pyrH_arch"/>
    <property type="match status" value="1"/>
</dbReference>
<reference evidence="15 16" key="1">
    <citation type="journal article" date="2016" name="Environ. Microbiol.">
        <title>Genomic resolution of a cold subsurface aquifer community provides metabolic insights for novel microbes adapted to high CO concentrations.</title>
        <authorList>
            <person name="Probst A.J."/>
            <person name="Castelle C.J."/>
            <person name="Singh A."/>
            <person name="Brown C.T."/>
            <person name="Anantharaman K."/>
            <person name="Sharon I."/>
            <person name="Hug L.A."/>
            <person name="Burstein D."/>
            <person name="Emerson J.B."/>
            <person name="Thomas B.C."/>
            <person name="Banfield J.F."/>
        </authorList>
    </citation>
    <scope>NUCLEOTIDE SEQUENCE [LARGE SCALE GENOMIC DNA]</scope>
    <source>
        <strain evidence="15">CG1_02_37_44</strain>
    </source>
</reference>
<evidence type="ECO:0000256" key="7">
    <source>
        <dbReference type="ARBA" id="ARBA00022679"/>
    </source>
</evidence>
<dbReference type="InterPro" id="IPR001048">
    <property type="entry name" value="Asp/Glu/Uridylate_kinase"/>
</dbReference>
<sequence>MTYFMKNIYVISLGGSLVATAEGIDWRFLKKFRSLILSEIKKGSKFVIIVGGGDTARKYQEASGKVVKLTNDDRDWIGIHATRLNAHLLKTIFRQYAHPRINKNPNTKADIRKHFARGEKIMVAAGWRPGWSTDFVATILAERLSAKTVINLSNIDYVYDKDPKKFKGAKKKEEMSWHEFRKLVGNRWDPGLNAPFDPVASRRAESLGLEVAIMNGKAINNLKNYFSGKKFKGTIIK</sequence>
<evidence type="ECO:0000256" key="9">
    <source>
        <dbReference type="ARBA" id="ARBA00022777"/>
    </source>
</evidence>
<dbReference type="Gene3D" id="3.40.1160.10">
    <property type="entry name" value="Acetylglutamate kinase-like"/>
    <property type="match status" value="1"/>
</dbReference>
<dbReference type="PIRSF" id="PIRSF005650">
    <property type="entry name" value="Uridylate_kin"/>
    <property type="match status" value="1"/>
</dbReference>
<dbReference type="PANTHER" id="PTHR42833">
    <property type="entry name" value="URIDYLATE KINASE"/>
    <property type="match status" value="1"/>
</dbReference>
<keyword evidence="9" id="KW-0418">Kinase</keyword>
<dbReference type="Pfam" id="PF00696">
    <property type="entry name" value="AA_kinase"/>
    <property type="match status" value="1"/>
</dbReference>
<evidence type="ECO:0000256" key="2">
    <source>
        <dbReference type="ARBA" id="ARBA00004791"/>
    </source>
</evidence>
<gene>
    <name evidence="15" type="ORF">AUJ27_03230</name>
</gene>
<comment type="similarity">
    <text evidence="3">Belongs to the UMP kinase family.</text>
</comment>
<dbReference type="GO" id="GO:0033862">
    <property type="term" value="F:UMP kinase activity"/>
    <property type="evidence" value="ECO:0007669"/>
    <property type="project" value="UniProtKB-EC"/>
</dbReference>
<evidence type="ECO:0000256" key="8">
    <source>
        <dbReference type="ARBA" id="ARBA00022741"/>
    </source>
</evidence>
<keyword evidence="10" id="KW-0067">ATP-binding</keyword>
<evidence type="ECO:0000256" key="13">
    <source>
        <dbReference type="ARBA" id="ARBA00047767"/>
    </source>
</evidence>
<evidence type="ECO:0000256" key="11">
    <source>
        <dbReference type="ARBA" id="ARBA00022975"/>
    </source>
</evidence>
<evidence type="ECO:0000256" key="5">
    <source>
        <dbReference type="ARBA" id="ARBA00016403"/>
    </source>
</evidence>
<name>A0A1J4T667_9BACT</name>
<dbReference type="InterPro" id="IPR011817">
    <property type="entry name" value="Uridylate_kinase"/>
</dbReference>
<evidence type="ECO:0000256" key="1">
    <source>
        <dbReference type="ARBA" id="ARBA00004496"/>
    </source>
</evidence>
<dbReference type="EMBL" id="MNUU01000062">
    <property type="protein sequence ID" value="OIO06984.1"/>
    <property type="molecule type" value="Genomic_DNA"/>
</dbReference>
<comment type="caution">
    <text evidence="15">The sequence shown here is derived from an EMBL/GenBank/DDBJ whole genome shotgun (WGS) entry which is preliminary data.</text>
</comment>
<dbReference type="GO" id="GO:0005737">
    <property type="term" value="C:cytoplasm"/>
    <property type="evidence" value="ECO:0007669"/>
    <property type="project" value="UniProtKB-SubCell"/>
</dbReference>
<dbReference type="SUPFAM" id="SSF53633">
    <property type="entry name" value="Carbamate kinase-like"/>
    <property type="match status" value="1"/>
</dbReference>